<organism evidence="1 2">
    <name type="scientific">Microbacterium hatanonis</name>
    <dbReference type="NCBI Taxonomy" id="404366"/>
    <lineage>
        <taxon>Bacteria</taxon>
        <taxon>Bacillati</taxon>
        <taxon>Actinomycetota</taxon>
        <taxon>Actinomycetes</taxon>
        <taxon>Micrococcales</taxon>
        <taxon>Microbacteriaceae</taxon>
        <taxon>Microbacterium</taxon>
    </lineage>
</organism>
<dbReference type="InterPro" id="IPR012349">
    <property type="entry name" value="Split_barrel_FMN-bd"/>
</dbReference>
<accession>A0A5C8I643</accession>
<reference evidence="1 2" key="1">
    <citation type="submission" date="2019-08" db="EMBL/GenBank/DDBJ databases">
        <authorList>
            <person name="Dong K."/>
        </authorList>
    </citation>
    <scope>NUCLEOTIDE SEQUENCE [LARGE SCALE GENOMIC DNA]</scope>
    <source>
        <strain evidence="1 2">JCM14558</strain>
    </source>
</reference>
<evidence type="ECO:0000313" key="1">
    <source>
        <dbReference type="EMBL" id="TXK13721.1"/>
    </source>
</evidence>
<name>A0A5C8I643_9MICO</name>
<keyword evidence="2" id="KW-1185">Reference proteome</keyword>
<sequence length="149" mass="16437">MSERFVRPTAMDEGFNRVVGFLTRIGLPLAGSRVLAVRGRSSGEWRTTPVNPLRVGGERYLVAPRGNAQWVRNLRVSGEGELRAGRRVEAFAAVEVSDADKPPILRAYLKAWAWEVGRFFEGVDAGSSDEKLAEIAPGFPVFRIGRARP</sequence>
<dbReference type="AlphaFoldDB" id="A0A5C8I643"/>
<dbReference type="Gene3D" id="2.30.110.10">
    <property type="entry name" value="Electron Transport, Fmn-binding Protein, Chain A"/>
    <property type="match status" value="1"/>
</dbReference>
<comment type="caution">
    <text evidence="1">The sequence shown here is derived from an EMBL/GenBank/DDBJ whole genome shotgun (WGS) entry which is preliminary data.</text>
</comment>
<dbReference type="OrthoDB" id="5186446at2"/>
<evidence type="ECO:0000313" key="2">
    <source>
        <dbReference type="Proteomes" id="UP000321034"/>
    </source>
</evidence>
<proteinExistence type="predicted"/>
<gene>
    <name evidence="1" type="ORF">FVP77_10225</name>
</gene>
<dbReference type="EMBL" id="VRSV01000001">
    <property type="protein sequence ID" value="TXK13721.1"/>
    <property type="molecule type" value="Genomic_DNA"/>
</dbReference>
<protein>
    <submittedName>
        <fullName evidence="1">DUF385 domain-containing protein</fullName>
    </submittedName>
</protein>
<dbReference type="InterPro" id="IPR004378">
    <property type="entry name" value="F420H2_quin_Rdtase"/>
</dbReference>
<dbReference type="Proteomes" id="UP000321034">
    <property type="component" value="Unassembled WGS sequence"/>
</dbReference>
<dbReference type="RefSeq" id="WP_147894365.1">
    <property type="nucleotide sequence ID" value="NZ_BAAANR010000001.1"/>
</dbReference>
<dbReference type="Pfam" id="PF04075">
    <property type="entry name" value="F420H2_quin_red"/>
    <property type="match status" value="1"/>
</dbReference>
<dbReference type="GO" id="GO:0016491">
    <property type="term" value="F:oxidoreductase activity"/>
    <property type="evidence" value="ECO:0007669"/>
    <property type="project" value="InterPro"/>
</dbReference>